<comment type="similarity">
    <text evidence="1">Belongs to the oxygen-dependent FAD-linked oxidoreductase family.</text>
</comment>
<evidence type="ECO:0000313" key="6">
    <source>
        <dbReference type="Proteomes" id="UP001056255"/>
    </source>
</evidence>
<dbReference type="RefSeq" id="WP_251878552.1">
    <property type="nucleotide sequence ID" value="NZ_CP082275.1"/>
</dbReference>
<dbReference type="InterPro" id="IPR006094">
    <property type="entry name" value="Oxid_FAD_bind_N"/>
</dbReference>
<evidence type="ECO:0000259" key="4">
    <source>
        <dbReference type="PROSITE" id="PS51387"/>
    </source>
</evidence>
<keyword evidence="2" id="KW-0285">Flavoprotein</keyword>
<keyword evidence="3" id="KW-0560">Oxidoreductase</keyword>
<reference evidence="5" key="1">
    <citation type="submission" date="2021-08" db="EMBL/GenBank/DDBJ databases">
        <authorList>
            <person name="Sakaguchi M."/>
            <person name="Kikuchi T."/>
            <person name="Urbanczyk H."/>
        </authorList>
    </citation>
    <scope>NUCLEOTIDE SEQUENCE</scope>
    <source>
        <strain evidence="5">020920N</strain>
    </source>
</reference>
<feature type="domain" description="FAD-binding PCMH-type" evidence="4">
    <location>
        <begin position="4"/>
        <end position="175"/>
    </location>
</feature>
<organism evidence="5 6">
    <name type="scientific">Grimontia kaedaensis</name>
    <dbReference type="NCBI Taxonomy" id="2872157"/>
    <lineage>
        <taxon>Bacteria</taxon>
        <taxon>Pseudomonadati</taxon>
        <taxon>Pseudomonadota</taxon>
        <taxon>Gammaproteobacteria</taxon>
        <taxon>Vibrionales</taxon>
        <taxon>Vibrionaceae</taxon>
        <taxon>Grimontia</taxon>
    </lineage>
</organism>
<protein>
    <submittedName>
        <fullName evidence="5">FAD-binding oxidoreductase</fullName>
    </submittedName>
</protein>
<proteinExistence type="inferred from homology"/>
<dbReference type="Gene3D" id="3.30.465.10">
    <property type="match status" value="1"/>
</dbReference>
<dbReference type="PANTHER" id="PTHR13878">
    <property type="entry name" value="GULONOLACTONE OXIDASE"/>
    <property type="match status" value="1"/>
</dbReference>
<dbReference type="InterPro" id="IPR016166">
    <property type="entry name" value="FAD-bd_PCMH"/>
</dbReference>
<gene>
    <name evidence="5" type="ORF">K6Q96_05775</name>
</gene>
<keyword evidence="2" id="KW-0274">FAD</keyword>
<dbReference type="Proteomes" id="UP001056255">
    <property type="component" value="Chromosome I"/>
</dbReference>
<name>A0ABY4WV81_9GAMM</name>
<accession>A0ABY4WV81</accession>
<dbReference type="InterPro" id="IPR016169">
    <property type="entry name" value="FAD-bd_PCMH_sub2"/>
</dbReference>
<evidence type="ECO:0000256" key="3">
    <source>
        <dbReference type="ARBA" id="ARBA00023002"/>
    </source>
</evidence>
<dbReference type="PANTHER" id="PTHR13878:SF53">
    <property type="entry name" value="CYTOKININ DEHYDROGENASE 6"/>
    <property type="match status" value="1"/>
</dbReference>
<dbReference type="PROSITE" id="PS51387">
    <property type="entry name" value="FAD_PCMH"/>
    <property type="match status" value="1"/>
</dbReference>
<dbReference type="InterPro" id="IPR050432">
    <property type="entry name" value="FAD-linked_Oxidoreductases_BP"/>
</dbReference>
<dbReference type="Pfam" id="PF01565">
    <property type="entry name" value="FAD_binding_4"/>
    <property type="match status" value="1"/>
</dbReference>
<evidence type="ECO:0000256" key="1">
    <source>
        <dbReference type="ARBA" id="ARBA00005466"/>
    </source>
</evidence>
<sequence length="440" mass="48812">MKLSGWGRFPVIEASSTAPRTEQQIADAIQKGDAIARGNGRAYGDSAISKSNTIQMRHFNRMLKFDDKKGQLIAESGVLLNDIIETFLPRGWFPAVTPGTKFVTLGGMLAADVHGKNHHKDGSMANYVDWIEIMLATGETKRCSPTRNKQLFRATIGGMGLTGVILRAAIRLAPVETGWIKQKTLVAENLEKAIDAFETNLDVKYSVAWIDCLAKGEALGRSVVMLGEHARISELQEKHGDNPFAFTSKRQIRVPFDLPGWTLNKASVGAFNSLYFEAGKRKTAEVLVDWESYFYPLDAILEWNRIYGKRGFAQFQCVIPLDKAKAGMTALLTRISDSGCGSFLAVLKRFGKQESLFSFPMEGYTLALDFPADERNLDLISELDDITVEHGGRFYLAKDARLPSSTLKESDTRVTDFVAQRKTLSADTVFCSEQSERLSL</sequence>
<keyword evidence="6" id="KW-1185">Reference proteome</keyword>
<dbReference type="EMBL" id="CP082275">
    <property type="protein sequence ID" value="USH03506.1"/>
    <property type="molecule type" value="Genomic_DNA"/>
</dbReference>
<evidence type="ECO:0000256" key="2">
    <source>
        <dbReference type="ARBA" id="ARBA00022827"/>
    </source>
</evidence>
<dbReference type="InterPro" id="IPR036318">
    <property type="entry name" value="FAD-bd_PCMH-like_sf"/>
</dbReference>
<dbReference type="SUPFAM" id="SSF56176">
    <property type="entry name" value="FAD-binding/transporter-associated domain-like"/>
    <property type="match status" value="1"/>
</dbReference>
<evidence type="ECO:0000313" key="5">
    <source>
        <dbReference type="EMBL" id="USH03506.1"/>
    </source>
</evidence>